<evidence type="ECO:0000313" key="2">
    <source>
        <dbReference type="Proteomes" id="UP000005380"/>
    </source>
</evidence>
<keyword evidence="2" id="KW-1185">Reference proteome</keyword>
<dbReference type="EMBL" id="CP007030">
    <property type="protein sequence ID" value="AHF00726.1"/>
    <property type="molecule type" value="Genomic_DNA"/>
</dbReference>
<accession>W0DV46</accession>
<proteinExistence type="predicted"/>
<dbReference type="KEGG" id="tao:THIAE_02120"/>
<gene>
    <name evidence="1" type="ORF">THIAE_02120</name>
</gene>
<sequence>MTPLKTASPPNFTQKHWPLLAHLGQQTSDFNLADFLAQLSRNELEQALEILRYVHQHGAQDTWLQQQAQDAHQQQQLADAYQQGNQAAQAENPYKLLKAPHELAKASNPFDFDLAAKQHMAWHEGFMAWVETQVSESW</sequence>
<dbReference type="InParanoid" id="W0DV46"/>
<dbReference type="RefSeq" id="WP_006459845.1">
    <property type="nucleotide sequence ID" value="NZ_CP007030.1"/>
</dbReference>
<protein>
    <submittedName>
        <fullName evidence="1">Uncharacterized protein</fullName>
    </submittedName>
</protein>
<reference evidence="1 2" key="1">
    <citation type="submission" date="2013-12" db="EMBL/GenBank/DDBJ databases">
        <authorList>
            <consortium name="DOE Joint Genome Institute"/>
            <person name="Kappler U."/>
            <person name="Huntemann M."/>
            <person name="Han J."/>
            <person name="Chen A."/>
            <person name="Kyrpides N."/>
            <person name="Mavromatis K."/>
            <person name="Markowitz V."/>
            <person name="Palaniappan K."/>
            <person name="Ivanova N."/>
            <person name="Schaumberg A."/>
            <person name="Pati A."/>
            <person name="Liolios K."/>
            <person name="Nordberg H.P."/>
            <person name="Cantor M.N."/>
            <person name="Hua S.X."/>
            <person name="Woyke T."/>
        </authorList>
    </citation>
    <scope>NUCLEOTIDE SEQUENCE [LARGE SCALE GENOMIC DNA]</scope>
    <source>
        <strain evidence="2">AL2</strain>
    </source>
</reference>
<evidence type="ECO:0000313" key="1">
    <source>
        <dbReference type="EMBL" id="AHF00726.1"/>
    </source>
</evidence>
<dbReference type="AlphaFoldDB" id="W0DV46"/>
<organism evidence="1 2">
    <name type="scientific">Thiomicrospira aerophila AL3</name>
    <dbReference type="NCBI Taxonomy" id="717772"/>
    <lineage>
        <taxon>Bacteria</taxon>
        <taxon>Pseudomonadati</taxon>
        <taxon>Pseudomonadota</taxon>
        <taxon>Gammaproteobacteria</taxon>
        <taxon>Thiotrichales</taxon>
        <taxon>Piscirickettsiaceae</taxon>
        <taxon>Thiomicrospira</taxon>
    </lineage>
</organism>
<dbReference type="HOGENOM" id="CLU_1874491_0_0_6"/>
<dbReference type="Proteomes" id="UP000005380">
    <property type="component" value="Chromosome"/>
</dbReference>
<dbReference type="STRING" id="717772.THIAE_02120"/>
<name>W0DV46_9GAMM</name>
<dbReference type="OrthoDB" id="5615745at2"/>